<sequence>MALGQAQKSNAQIPRFQSGRGGGGCNFRCEISHQTPDSLDKCDDGDVCRGILARRERKEHSISSSCGPACLKRTVFNVEDISASLTAVGLGAGDWRWHDPVEAPDILHAQTYMYRCARLDAITSLAVPISEARGSSPNDDGLGYPKVVNDQMREDGANRAIGRHQHTAISHQVSRFNLTDCSWAFRCIRHVRNLDEATQYLKQKVVEGKVFGLPIQFKTVTHSMVPPDDSHLFNAKACSEAH</sequence>
<proteinExistence type="predicted"/>
<accession>A0A179F9V0</accession>
<keyword evidence="2" id="KW-1185">Reference proteome</keyword>
<comment type="caution">
    <text evidence="1">The sequence shown here is derived from an EMBL/GenBank/DDBJ whole genome shotgun (WGS) entry which is preliminary data.</text>
</comment>
<dbReference type="RefSeq" id="XP_018139922.1">
    <property type="nucleotide sequence ID" value="XM_018294379.1"/>
</dbReference>
<evidence type="ECO:0000313" key="2">
    <source>
        <dbReference type="Proteomes" id="UP000078397"/>
    </source>
</evidence>
<name>A0A179F9V0_METCM</name>
<organism evidence="1 2">
    <name type="scientific">Pochonia chlamydosporia 170</name>
    <dbReference type="NCBI Taxonomy" id="1380566"/>
    <lineage>
        <taxon>Eukaryota</taxon>
        <taxon>Fungi</taxon>
        <taxon>Dikarya</taxon>
        <taxon>Ascomycota</taxon>
        <taxon>Pezizomycotina</taxon>
        <taxon>Sordariomycetes</taxon>
        <taxon>Hypocreomycetidae</taxon>
        <taxon>Hypocreales</taxon>
        <taxon>Clavicipitaceae</taxon>
        <taxon>Pochonia</taxon>
    </lineage>
</organism>
<dbReference type="GeneID" id="28858373"/>
<dbReference type="KEGG" id="pchm:VFPPC_16626"/>
<protein>
    <submittedName>
        <fullName evidence="1">Uncharacterized protein</fullName>
    </submittedName>
</protein>
<evidence type="ECO:0000313" key="1">
    <source>
        <dbReference type="EMBL" id="OAQ62218.1"/>
    </source>
</evidence>
<gene>
    <name evidence="1" type="ORF">VFPPC_16626</name>
</gene>
<dbReference type="Proteomes" id="UP000078397">
    <property type="component" value="Unassembled WGS sequence"/>
</dbReference>
<dbReference type="EMBL" id="LSBJ02000007">
    <property type="protein sequence ID" value="OAQ62218.1"/>
    <property type="molecule type" value="Genomic_DNA"/>
</dbReference>
<reference evidence="1 2" key="1">
    <citation type="journal article" date="2016" name="PLoS Pathog.">
        <title>Biosynthesis of antibiotic leucinostatins in bio-control fungus Purpureocillium lilacinum and their inhibition on phytophthora revealed by genome mining.</title>
        <authorList>
            <person name="Wang G."/>
            <person name="Liu Z."/>
            <person name="Lin R."/>
            <person name="Li E."/>
            <person name="Mao Z."/>
            <person name="Ling J."/>
            <person name="Yang Y."/>
            <person name="Yin W.B."/>
            <person name="Xie B."/>
        </authorList>
    </citation>
    <scope>NUCLEOTIDE SEQUENCE [LARGE SCALE GENOMIC DNA]</scope>
    <source>
        <strain evidence="1">170</strain>
    </source>
</reference>
<dbReference type="AlphaFoldDB" id="A0A179F9V0"/>